<keyword evidence="6 14" id="KW-0812">Transmembrane</keyword>
<evidence type="ECO:0000256" key="3">
    <source>
        <dbReference type="ARBA" id="ARBA00009063"/>
    </source>
</evidence>
<feature type="transmembrane region" description="Helical" evidence="14">
    <location>
        <begin position="312"/>
        <end position="330"/>
    </location>
</feature>
<evidence type="ECO:0000259" key="15">
    <source>
        <dbReference type="Pfam" id="PF10496"/>
    </source>
</evidence>
<feature type="region of interest" description="Disordered" evidence="13">
    <location>
        <begin position="168"/>
        <end position="226"/>
    </location>
</feature>
<keyword evidence="17" id="KW-1185">Reference proteome</keyword>
<evidence type="ECO:0000256" key="5">
    <source>
        <dbReference type="ARBA" id="ARBA00022448"/>
    </source>
</evidence>
<evidence type="ECO:0000313" key="16">
    <source>
        <dbReference type="Ensembl" id="ENSFCTP00005052650.1"/>
    </source>
</evidence>
<feature type="compositionally biased region" description="Low complexity" evidence="13">
    <location>
        <begin position="397"/>
        <end position="413"/>
    </location>
</feature>
<gene>
    <name evidence="16" type="primary">STX18</name>
</gene>
<dbReference type="InterPro" id="IPR006012">
    <property type="entry name" value="Syntaxin/epimorphin_CS"/>
</dbReference>
<evidence type="ECO:0000256" key="9">
    <source>
        <dbReference type="ARBA" id="ARBA00022927"/>
    </source>
</evidence>
<reference evidence="16" key="3">
    <citation type="submission" date="2025-09" db="UniProtKB">
        <authorList>
            <consortium name="Ensembl"/>
        </authorList>
    </citation>
    <scope>IDENTIFICATION</scope>
    <source>
        <strain evidence="16">breed Abyssinian</strain>
    </source>
</reference>
<dbReference type="CDD" id="cd15850">
    <property type="entry name" value="SNARE_syntaxin18"/>
    <property type="match status" value="1"/>
</dbReference>
<feature type="compositionally biased region" description="Basic and acidic residues" evidence="13">
    <location>
        <begin position="33"/>
        <end position="50"/>
    </location>
</feature>
<feature type="region of interest" description="Disordered" evidence="13">
    <location>
        <begin position="354"/>
        <end position="375"/>
    </location>
</feature>
<sequence>MAVDITLLFRASVKTVKTRNKALGVAVGGGADGSRDELFRRSPRPKSDFSSRAREVISHIGKLRDFLLEHRKDYINAYSHIMSEYGRMTDTERDQIDQDAQTFMRTCSEAIQQLRTQAHKEIHSQQVKEHRSAVLDFIEDYLKRVCKLYSEQRAIRVKRVVDKKRLSKLEPEPRTKTRESVSSEKVSRDPSQDSEEKSVTEEYPEKVPAESQPELGTWGDGKGEDELSPEEIQMFEQENQRLIGEMNSLFDEVRQIEGRVVEISRLQEIFTEKVLQQEAEIDSIHQLVVGATENIKEGNEDIREAIKNNAGFRVWVLFFLVMCSFSLLFLDWTEQKRPKGVAPIQHVTEQTDYLQGPGLPQARGPGSSHSPSPHVLRHWTRSTRAGLKHGALRTKVPASSRGRNRASRAGPPADTRPLRSGRGEGKGAPATGRPISFLLCTSHCHTSWRWPGCRLIEGGKRSEVQLALNQVGTRLNMAVE</sequence>
<keyword evidence="12 14" id="KW-0472">Membrane</keyword>
<dbReference type="Gene3D" id="1.20.5.110">
    <property type="match status" value="1"/>
</dbReference>
<evidence type="ECO:0000256" key="10">
    <source>
        <dbReference type="ARBA" id="ARBA00022989"/>
    </source>
</evidence>
<keyword evidence="10 14" id="KW-1133">Transmembrane helix</keyword>
<name>A0ABI8A0J2_FELCA</name>
<dbReference type="GeneTree" id="ENSGT00390000014853"/>
<keyword evidence="11" id="KW-0175">Coiled coil</keyword>
<feature type="domain" description="SNARE-complex protein Syntaxin-18 N-terminal" evidence="15">
    <location>
        <begin position="4"/>
        <end position="96"/>
    </location>
</feature>
<feature type="region of interest" description="Disordered" evidence="13">
    <location>
        <begin position="387"/>
        <end position="432"/>
    </location>
</feature>
<dbReference type="Proteomes" id="UP000823872">
    <property type="component" value="Chromosome B1"/>
</dbReference>
<evidence type="ECO:0000256" key="13">
    <source>
        <dbReference type="SAM" id="MobiDB-lite"/>
    </source>
</evidence>
<accession>A0ABI8A0J2</accession>
<feature type="region of interest" description="Disordered" evidence="13">
    <location>
        <begin position="29"/>
        <end position="50"/>
    </location>
</feature>
<evidence type="ECO:0000256" key="12">
    <source>
        <dbReference type="ARBA" id="ARBA00023136"/>
    </source>
</evidence>
<dbReference type="PANTHER" id="PTHR15959">
    <property type="entry name" value="SYNTAXIN-18"/>
    <property type="match status" value="1"/>
</dbReference>
<evidence type="ECO:0000256" key="7">
    <source>
        <dbReference type="ARBA" id="ARBA00022824"/>
    </source>
</evidence>
<evidence type="ECO:0000256" key="2">
    <source>
        <dbReference type="ARBA" id="ARBA00004163"/>
    </source>
</evidence>
<dbReference type="SUPFAM" id="SSF58038">
    <property type="entry name" value="SNARE fusion complex"/>
    <property type="match status" value="1"/>
</dbReference>
<comment type="subcellular location">
    <subcellularLocation>
        <location evidence="2">Endoplasmic reticulum membrane</location>
        <topology evidence="2">Single-pass type IV membrane protein</topology>
    </subcellularLocation>
</comment>
<dbReference type="PROSITE" id="PS00914">
    <property type="entry name" value="SYNTAXIN"/>
    <property type="match status" value="1"/>
</dbReference>
<evidence type="ECO:0000256" key="14">
    <source>
        <dbReference type="SAM" id="Phobius"/>
    </source>
</evidence>
<comment type="function">
    <text evidence="1">Syntaxin that may be involved in targeting and fusion of Golgi-derived retrograde transport vesicles with the ER.</text>
</comment>
<organism evidence="16 17">
    <name type="scientific">Felis catus</name>
    <name type="common">Cat</name>
    <name type="synonym">Felis silvestris catus</name>
    <dbReference type="NCBI Taxonomy" id="9685"/>
    <lineage>
        <taxon>Eukaryota</taxon>
        <taxon>Metazoa</taxon>
        <taxon>Chordata</taxon>
        <taxon>Craniata</taxon>
        <taxon>Vertebrata</taxon>
        <taxon>Euteleostomi</taxon>
        <taxon>Mammalia</taxon>
        <taxon>Eutheria</taxon>
        <taxon>Laurasiatheria</taxon>
        <taxon>Carnivora</taxon>
        <taxon>Feliformia</taxon>
        <taxon>Felidae</taxon>
        <taxon>Felinae</taxon>
        <taxon>Felis</taxon>
    </lineage>
</organism>
<evidence type="ECO:0000256" key="8">
    <source>
        <dbReference type="ARBA" id="ARBA00022892"/>
    </source>
</evidence>
<dbReference type="Pfam" id="PF10496">
    <property type="entry name" value="Syntaxin-18_N"/>
    <property type="match status" value="1"/>
</dbReference>
<proteinExistence type="inferred from homology"/>
<reference evidence="16" key="2">
    <citation type="submission" date="2025-08" db="UniProtKB">
        <authorList>
            <consortium name="Ensembl"/>
        </authorList>
    </citation>
    <scope>IDENTIFICATION</scope>
    <source>
        <strain evidence="16">breed Abyssinian</strain>
    </source>
</reference>
<keyword evidence="5" id="KW-0813">Transport</keyword>
<evidence type="ECO:0000256" key="11">
    <source>
        <dbReference type="ARBA" id="ARBA00023054"/>
    </source>
</evidence>
<feature type="compositionally biased region" description="Basic and acidic residues" evidence="13">
    <location>
        <begin position="168"/>
        <end position="208"/>
    </location>
</feature>
<dbReference type="Ensembl" id="ENSFCTT00005074759.1">
    <property type="protein sequence ID" value="ENSFCTP00005052650.1"/>
    <property type="gene ID" value="ENSFCTG00005026291.1"/>
</dbReference>
<keyword evidence="8" id="KW-0931">ER-Golgi transport</keyword>
<protein>
    <recommendedName>
        <fullName evidence="4">Syntaxin-18</fullName>
    </recommendedName>
</protein>
<feature type="compositionally biased region" description="Low complexity" evidence="13">
    <location>
        <begin position="364"/>
        <end position="374"/>
    </location>
</feature>
<dbReference type="InterPro" id="IPR019529">
    <property type="entry name" value="Syntaxin-18_N"/>
</dbReference>
<keyword evidence="7" id="KW-0256">Endoplasmic reticulum</keyword>
<evidence type="ECO:0000313" key="17">
    <source>
        <dbReference type="Proteomes" id="UP000823872"/>
    </source>
</evidence>
<evidence type="ECO:0000256" key="6">
    <source>
        <dbReference type="ARBA" id="ARBA00022692"/>
    </source>
</evidence>
<keyword evidence="9" id="KW-0653">Protein transport</keyword>
<evidence type="ECO:0000256" key="4">
    <source>
        <dbReference type="ARBA" id="ARBA00019409"/>
    </source>
</evidence>
<dbReference type="PANTHER" id="PTHR15959:SF0">
    <property type="entry name" value="SYNTAXIN-18"/>
    <property type="match status" value="1"/>
</dbReference>
<reference evidence="16 17" key="1">
    <citation type="submission" date="2021-02" db="EMBL/GenBank/DDBJ databases">
        <title>Safari Cat Assemblies.</title>
        <authorList>
            <person name="Bredemeyer K.R."/>
            <person name="Murphy W.J."/>
        </authorList>
    </citation>
    <scope>NUCLEOTIDE SEQUENCE [LARGE SCALE GENOMIC DNA]</scope>
</reference>
<comment type="similarity">
    <text evidence="3">Belongs to the syntaxin family.</text>
</comment>
<evidence type="ECO:0000256" key="1">
    <source>
        <dbReference type="ARBA" id="ARBA00003746"/>
    </source>
</evidence>